<dbReference type="RefSeq" id="WP_284103079.1">
    <property type="nucleotide sequence ID" value="NZ_JARRAF010000050.1"/>
</dbReference>
<gene>
    <name evidence="1" type="ORF">PZA18_22170</name>
</gene>
<keyword evidence="2" id="KW-1185">Reference proteome</keyword>
<name>A0ABT7E357_9NEIS</name>
<evidence type="ECO:0000313" key="1">
    <source>
        <dbReference type="EMBL" id="MDK2126757.1"/>
    </source>
</evidence>
<accession>A0ABT7E357</accession>
<dbReference type="Proteomes" id="UP001172778">
    <property type="component" value="Unassembled WGS sequence"/>
</dbReference>
<comment type="caution">
    <text evidence="1">The sequence shown here is derived from an EMBL/GenBank/DDBJ whole genome shotgun (WGS) entry which is preliminary data.</text>
</comment>
<protein>
    <submittedName>
        <fullName evidence="1">Uncharacterized protein</fullName>
    </submittedName>
</protein>
<organism evidence="1 2">
    <name type="scientific">Parachitinimonas caeni</name>
    <dbReference type="NCBI Taxonomy" id="3031301"/>
    <lineage>
        <taxon>Bacteria</taxon>
        <taxon>Pseudomonadati</taxon>
        <taxon>Pseudomonadota</taxon>
        <taxon>Betaproteobacteria</taxon>
        <taxon>Neisseriales</taxon>
        <taxon>Chitinibacteraceae</taxon>
        <taxon>Parachitinimonas</taxon>
    </lineage>
</organism>
<reference evidence="1" key="1">
    <citation type="submission" date="2023-03" db="EMBL/GenBank/DDBJ databases">
        <title>Chitinimonas shenzhenensis gen. nov., sp. nov., a novel member of family Burkholderiaceae isolated from activated sludge collected in Shen Zhen, China.</title>
        <authorList>
            <person name="Wang X."/>
        </authorList>
    </citation>
    <scope>NUCLEOTIDE SEQUENCE</scope>
    <source>
        <strain evidence="1">DQS-5</strain>
    </source>
</reference>
<dbReference type="EMBL" id="JARRAF010000050">
    <property type="protein sequence ID" value="MDK2126757.1"/>
    <property type="molecule type" value="Genomic_DNA"/>
</dbReference>
<proteinExistence type="predicted"/>
<evidence type="ECO:0000313" key="2">
    <source>
        <dbReference type="Proteomes" id="UP001172778"/>
    </source>
</evidence>
<sequence length="115" mass="12833">MSISNPANPVTICVKWTELRKFGGKVHELPQPERRLLLRLDTGREQAVVRIINGPTGHEIIKLDRKTLHGIRLMAEQGLEWEICPGKVDQFANCRISASELLDAVQQLLGSPVSV</sequence>